<sequence>MLAGILITIREGLETFLVIGILLGSLTKINQKSTLNTYG</sequence>
<protein>
    <submittedName>
        <fullName evidence="1">Uncharacterized protein</fullName>
    </submittedName>
</protein>
<evidence type="ECO:0000313" key="1">
    <source>
        <dbReference type="EMBL" id="EMT39566.1"/>
    </source>
</evidence>
<dbReference type="AlphaFoldDB" id="M8DSS9"/>
<dbReference type="Proteomes" id="UP000013242">
    <property type="component" value="Unassembled WGS sequence"/>
</dbReference>
<comment type="caution">
    <text evidence="1">The sequence shown here is derived from an EMBL/GenBank/DDBJ whole genome shotgun (WGS) entry which is preliminary data.</text>
</comment>
<name>M8DSS9_THETY</name>
<proteinExistence type="predicted"/>
<dbReference type="EMBL" id="AMYG01000026">
    <property type="protein sequence ID" value="EMT39566.1"/>
    <property type="molecule type" value="Genomic_DNA"/>
</dbReference>
<dbReference type="HOGENOM" id="CLU_3391874_0_0_9"/>
<evidence type="ECO:0000313" key="2">
    <source>
        <dbReference type="Proteomes" id="UP000013242"/>
    </source>
</evidence>
<organism evidence="1 2">
    <name type="scientific">Thermoanaerobacter thermohydrosulfuricus WC1</name>
    <dbReference type="NCBI Taxonomy" id="1198630"/>
    <lineage>
        <taxon>Bacteria</taxon>
        <taxon>Bacillati</taxon>
        <taxon>Bacillota</taxon>
        <taxon>Clostridia</taxon>
        <taxon>Thermoanaerobacterales</taxon>
        <taxon>Thermoanaerobacteraceae</taxon>
        <taxon>Thermoanaerobacter</taxon>
    </lineage>
</organism>
<gene>
    <name evidence="1" type="ORF">TthWC1_0822</name>
</gene>
<accession>M8DSS9</accession>
<keyword evidence="2" id="KW-1185">Reference proteome</keyword>
<reference evidence="1 2" key="1">
    <citation type="journal article" date="2013" name="PLoS ONE">
        <title>Genomic Evaluation of Thermoanaerobacter spp. for the Construction of Designer Co-Cultures to Improve Lignocellulosic Biofuel Production.</title>
        <authorList>
            <person name="Verbeke T.J."/>
            <person name="Zhang X."/>
            <person name="Henrissat B."/>
            <person name="Spicer V."/>
            <person name="Rydzak T."/>
            <person name="Krokhin O.V."/>
            <person name="Fristensky B."/>
            <person name="Levin D.B."/>
            <person name="Sparling R."/>
        </authorList>
    </citation>
    <scope>NUCLEOTIDE SEQUENCE [LARGE SCALE GENOMIC DNA]</scope>
    <source>
        <strain evidence="1 2">WC1</strain>
    </source>
</reference>